<dbReference type="InterPro" id="IPR025713">
    <property type="entry name" value="MotB-like_N_dom"/>
</dbReference>
<feature type="domain" description="OmpA-like" evidence="10">
    <location>
        <begin position="154"/>
        <end position="273"/>
    </location>
</feature>
<evidence type="ECO:0000256" key="3">
    <source>
        <dbReference type="ARBA" id="ARBA00022475"/>
    </source>
</evidence>
<dbReference type="Gene3D" id="3.30.1330.60">
    <property type="entry name" value="OmpA-like domain"/>
    <property type="match status" value="1"/>
</dbReference>
<evidence type="ECO:0000256" key="6">
    <source>
        <dbReference type="ARBA" id="ARBA00023136"/>
    </source>
</evidence>
<dbReference type="RefSeq" id="WP_199467679.1">
    <property type="nucleotide sequence ID" value="NZ_JAEMNX010000006.1"/>
</dbReference>
<keyword evidence="5 9" id="KW-1133">Transmembrane helix</keyword>
<organism evidence="11 12">
    <name type="scientific">Marinomonas transparens</name>
    <dbReference type="NCBI Taxonomy" id="2795388"/>
    <lineage>
        <taxon>Bacteria</taxon>
        <taxon>Pseudomonadati</taxon>
        <taxon>Pseudomonadota</taxon>
        <taxon>Gammaproteobacteria</taxon>
        <taxon>Oceanospirillales</taxon>
        <taxon>Oceanospirillaceae</taxon>
        <taxon>Marinomonas</taxon>
    </lineage>
</organism>
<dbReference type="PANTHER" id="PTHR30329:SF21">
    <property type="entry name" value="LIPOPROTEIN YIAD-RELATED"/>
    <property type="match status" value="1"/>
</dbReference>
<dbReference type="Proteomes" id="UP000628710">
    <property type="component" value="Unassembled WGS sequence"/>
</dbReference>
<comment type="subcellular location">
    <subcellularLocation>
        <location evidence="1">Cell membrane</location>
        <topology evidence="1">Single-pass membrane protein</topology>
    </subcellularLocation>
</comment>
<keyword evidence="4 9" id="KW-0812">Transmembrane</keyword>
<evidence type="ECO:0000256" key="5">
    <source>
        <dbReference type="ARBA" id="ARBA00022989"/>
    </source>
</evidence>
<accession>A0A934N5Z0</accession>
<evidence type="ECO:0000313" key="12">
    <source>
        <dbReference type="Proteomes" id="UP000628710"/>
    </source>
</evidence>
<evidence type="ECO:0000313" key="11">
    <source>
        <dbReference type="EMBL" id="MBJ7537536.1"/>
    </source>
</evidence>
<dbReference type="GO" id="GO:0005886">
    <property type="term" value="C:plasma membrane"/>
    <property type="evidence" value="ECO:0007669"/>
    <property type="project" value="UniProtKB-SubCell"/>
</dbReference>
<dbReference type="InterPro" id="IPR006665">
    <property type="entry name" value="OmpA-like"/>
</dbReference>
<gene>
    <name evidence="11" type="ORF">I8J31_07540</name>
</gene>
<evidence type="ECO:0000256" key="2">
    <source>
        <dbReference type="ARBA" id="ARBA00008914"/>
    </source>
</evidence>
<feature type="compositionally biased region" description="Basic and acidic residues" evidence="8">
    <location>
        <begin position="101"/>
        <end position="119"/>
    </location>
</feature>
<evidence type="ECO:0000256" key="1">
    <source>
        <dbReference type="ARBA" id="ARBA00004162"/>
    </source>
</evidence>
<proteinExistence type="inferred from homology"/>
<dbReference type="InterPro" id="IPR036737">
    <property type="entry name" value="OmpA-like_sf"/>
</dbReference>
<sequence length="303" mass="33646">MALGSNSLVIRRIKKVKKGGKHGGAWKIALADFALAMMALFMVLWILSVASPEQRASIEGYFNDPLGQSTAGFSASPIDLGGSPAKTTQQRIDLQQPEEGSADRREKKQTTDAESKSDEEIKEINEAVQEELKKMNLVVSQQENLRIEITPQGVRITLLEEPDKPMFERGSARMLPDVENMLLSLAPVFTGVNNPISITGHTDSTVFNNVNRLDNWDLSAMRANAARRIVEEGGVQRNRVAQVIGLADTIPYNRFDLDSPENRRISITLLTDEAYKAILDRNRLNFGSPVEQADLDLEPNQIF</sequence>
<reference evidence="11" key="1">
    <citation type="submission" date="2020-12" db="EMBL/GenBank/DDBJ databases">
        <title>Marinomonas arctica sp. nov., a psychrotolerant bacterium isolated from the Arctic.</title>
        <authorList>
            <person name="Zhang Y."/>
        </authorList>
    </citation>
    <scope>NUCLEOTIDE SEQUENCE</scope>
    <source>
        <strain evidence="11">C1424</strain>
    </source>
</reference>
<evidence type="ECO:0000256" key="7">
    <source>
        <dbReference type="PROSITE-ProRule" id="PRU00473"/>
    </source>
</evidence>
<evidence type="ECO:0000256" key="9">
    <source>
        <dbReference type="SAM" id="Phobius"/>
    </source>
</evidence>
<dbReference type="CDD" id="cd07185">
    <property type="entry name" value="OmpA_C-like"/>
    <property type="match status" value="1"/>
</dbReference>
<protein>
    <submittedName>
        <fullName evidence="11">OmpA family protein</fullName>
    </submittedName>
</protein>
<dbReference type="EMBL" id="JAEMNX010000006">
    <property type="protein sequence ID" value="MBJ7537536.1"/>
    <property type="molecule type" value="Genomic_DNA"/>
</dbReference>
<comment type="similarity">
    <text evidence="2">Belongs to the MotB family.</text>
</comment>
<dbReference type="Pfam" id="PF13677">
    <property type="entry name" value="MotB_plug"/>
    <property type="match status" value="1"/>
</dbReference>
<evidence type="ECO:0000259" key="10">
    <source>
        <dbReference type="PROSITE" id="PS51123"/>
    </source>
</evidence>
<feature type="transmembrane region" description="Helical" evidence="9">
    <location>
        <begin position="24"/>
        <end position="47"/>
    </location>
</feature>
<dbReference type="InterPro" id="IPR050330">
    <property type="entry name" value="Bact_OuterMem_StrucFunc"/>
</dbReference>
<keyword evidence="3" id="KW-1003">Cell membrane</keyword>
<evidence type="ECO:0000256" key="8">
    <source>
        <dbReference type="SAM" id="MobiDB-lite"/>
    </source>
</evidence>
<feature type="region of interest" description="Disordered" evidence="8">
    <location>
        <begin position="73"/>
        <end position="119"/>
    </location>
</feature>
<dbReference type="Pfam" id="PF00691">
    <property type="entry name" value="OmpA"/>
    <property type="match status" value="1"/>
</dbReference>
<dbReference type="PROSITE" id="PS51123">
    <property type="entry name" value="OMPA_2"/>
    <property type="match status" value="1"/>
</dbReference>
<dbReference type="PANTHER" id="PTHR30329">
    <property type="entry name" value="STATOR ELEMENT OF FLAGELLAR MOTOR COMPLEX"/>
    <property type="match status" value="1"/>
</dbReference>
<keyword evidence="6 7" id="KW-0472">Membrane</keyword>
<dbReference type="AlphaFoldDB" id="A0A934N5Z0"/>
<name>A0A934N5Z0_9GAMM</name>
<dbReference type="SUPFAM" id="SSF103088">
    <property type="entry name" value="OmpA-like"/>
    <property type="match status" value="1"/>
</dbReference>
<keyword evidence="12" id="KW-1185">Reference proteome</keyword>
<comment type="caution">
    <text evidence="11">The sequence shown here is derived from an EMBL/GenBank/DDBJ whole genome shotgun (WGS) entry which is preliminary data.</text>
</comment>
<evidence type="ECO:0000256" key="4">
    <source>
        <dbReference type="ARBA" id="ARBA00022692"/>
    </source>
</evidence>